<comment type="caution">
    <text evidence="2">The sequence shown here is derived from an EMBL/GenBank/DDBJ whole genome shotgun (WGS) entry which is preliminary data.</text>
</comment>
<keyword evidence="3" id="KW-1185">Reference proteome</keyword>
<protein>
    <submittedName>
        <fullName evidence="2">Uncharacterized protein</fullName>
    </submittedName>
</protein>
<feature type="compositionally biased region" description="Gly residues" evidence="1">
    <location>
        <begin position="1"/>
        <end position="10"/>
    </location>
</feature>
<proteinExistence type="predicted"/>
<gene>
    <name evidence="2" type="ORF">IFM89_014295</name>
</gene>
<feature type="compositionally biased region" description="Basic and acidic residues" evidence="1">
    <location>
        <begin position="153"/>
        <end position="173"/>
    </location>
</feature>
<evidence type="ECO:0000256" key="1">
    <source>
        <dbReference type="SAM" id="MobiDB-lite"/>
    </source>
</evidence>
<organism evidence="2 3">
    <name type="scientific">Coptis chinensis</name>
    <dbReference type="NCBI Taxonomy" id="261450"/>
    <lineage>
        <taxon>Eukaryota</taxon>
        <taxon>Viridiplantae</taxon>
        <taxon>Streptophyta</taxon>
        <taxon>Embryophyta</taxon>
        <taxon>Tracheophyta</taxon>
        <taxon>Spermatophyta</taxon>
        <taxon>Magnoliopsida</taxon>
        <taxon>Ranunculales</taxon>
        <taxon>Ranunculaceae</taxon>
        <taxon>Coptidoideae</taxon>
        <taxon>Coptis</taxon>
    </lineage>
</organism>
<dbReference type="OrthoDB" id="2272416at2759"/>
<dbReference type="EMBL" id="JADFTS010000005">
    <property type="protein sequence ID" value="KAF9605182.1"/>
    <property type="molecule type" value="Genomic_DNA"/>
</dbReference>
<evidence type="ECO:0000313" key="2">
    <source>
        <dbReference type="EMBL" id="KAF9605182.1"/>
    </source>
</evidence>
<name>A0A835LUA6_9MAGN</name>
<reference evidence="2 3" key="1">
    <citation type="submission" date="2020-10" db="EMBL/GenBank/DDBJ databases">
        <title>The Coptis chinensis genome and diversification of protoberbering-type alkaloids.</title>
        <authorList>
            <person name="Wang B."/>
            <person name="Shu S."/>
            <person name="Song C."/>
            <person name="Liu Y."/>
        </authorList>
    </citation>
    <scope>NUCLEOTIDE SEQUENCE [LARGE SCALE GENOMIC DNA]</scope>
    <source>
        <strain evidence="2">HL-2020</strain>
        <tissue evidence="2">Leaf</tissue>
    </source>
</reference>
<evidence type="ECO:0000313" key="3">
    <source>
        <dbReference type="Proteomes" id="UP000631114"/>
    </source>
</evidence>
<dbReference type="Proteomes" id="UP000631114">
    <property type="component" value="Unassembled WGS sequence"/>
</dbReference>
<feature type="region of interest" description="Disordered" evidence="1">
    <location>
        <begin position="153"/>
        <end position="176"/>
    </location>
</feature>
<dbReference type="AlphaFoldDB" id="A0A835LUA6"/>
<accession>A0A835LUA6</accession>
<feature type="region of interest" description="Disordered" evidence="1">
    <location>
        <begin position="1"/>
        <end position="43"/>
    </location>
</feature>
<sequence>MSSRGRGGVSRAGRTARLSDIGTNVPAGPAPTQPIPAANDNRPVWVDDMLGSFRQIAQRVTQLERGGQATQVNQNVQGELNKTYQGWNESLGKDVGEVHEVNPPRFGGISDPNKAEEWKEDLENIFDVMDYSEGQNLSTLREVVDIARKLEQDYQEHRRPKDYPKTESSDTGKRVYNKYDSQQQYIQKKQRIGSSSKPFFGRCHRCDRGICYRWMTECRESQKC</sequence>